<evidence type="ECO:0000256" key="1">
    <source>
        <dbReference type="SAM" id="MobiDB-lite"/>
    </source>
</evidence>
<reference evidence="4 5" key="1">
    <citation type="submission" date="2023-04" db="EMBL/GenBank/DDBJ databases">
        <title>Genome of Basidiobolus ranarum AG-B5.</title>
        <authorList>
            <person name="Stajich J.E."/>
            <person name="Carter-House D."/>
            <person name="Gryganskyi A."/>
        </authorList>
    </citation>
    <scope>NUCLEOTIDE SEQUENCE [LARGE SCALE GENOMIC DNA]</scope>
    <source>
        <strain evidence="4 5">AG-B5</strain>
    </source>
</reference>
<sequence>MGASSTLTVLLVILGHIHSISSQEGGSASQTEESFEYATVIEPSFEHSTMPSNKILSTRLTIPQEVPLAKPRLRASPARPRAKVSPVGLRGKALPSIQGPRKPEASPSTKSVTKEGPFRTIILEGKPTVVTDEQLLEAEEASKRAEARKNGKNGNVLTYDFDESNGKQSDALIKYAEAVAQEREKRLEMGQQMVNGTWINKPYETTLVDPRIQKWLRLHANYAAAAYCFKVTVKNWSCGDKCVGNMNVFEYFSSFLSGVAGYVGVDRDLKKIVVAFRGSLNIRNWIYNVDAIRLYLNYPGGTPAVRVHGGFLKAYQGLKAQVRSGMTKVLEKLIEDKEDVSDYEIIVTGHSLGAAVAIHGALDIRQFFLLKYRLDPEKFLVHTYATPRAGNEAFSQLVLQTFSDGEPSLNLLRVTNNADPVPHVPPMIFGYIHYPHEIWVHNISSTEAQTVDCKDKLPTGFREDPHCNGGKVALNIAEHTRAWDLQFGSGVC</sequence>
<evidence type="ECO:0000313" key="4">
    <source>
        <dbReference type="EMBL" id="KAK9696208.1"/>
    </source>
</evidence>
<organism evidence="4 5">
    <name type="scientific">Basidiobolus ranarum</name>
    <dbReference type="NCBI Taxonomy" id="34480"/>
    <lineage>
        <taxon>Eukaryota</taxon>
        <taxon>Fungi</taxon>
        <taxon>Fungi incertae sedis</taxon>
        <taxon>Zoopagomycota</taxon>
        <taxon>Entomophthoromycotina</taxon>
        <taxon>Basidiobolomycetes</taxon>
        <taxon>Basidiobolales</taxon>
        <taxon>Basidiobolaceae</taxon>
        <taxon>Basidiobolus</taxon>
    </lineage>
</organism>
<dbReference type="Proteomes" id="UP001479436">
    <property type="component" value="Unassembled WGS sequence"/>
</dbReference>
<name>A0ABR2VS16_9FUNG</name>
<dbReference type="Gene3D" id="3.40.50.1820">
    <property type="entry name" value="alpha/beta hydrolase"/>
    <property type="match status" value="1"/>
</dbReference>
<dbReference type="SUPFAM" id="SSF53474">
    <property type="entry name" value="alpha/beta-Hydrolases"/>
    <property type="match status" value="1"/>
</dbReference>
<keyword evidence="2" id="KW-0732">Signal</keyword>
<dbReference type="EMBL" id="JASJQH010007993">
    <property type="protein sequence ID" value="KAK9696208.1"/>
    <property type="molecule type" value="Genomic_DNA"/>
</dbReference>
<evidence type="ECO:0000313" key="5">
    <source>
        <dbReference type="Proteomes" id="UP001479436"/>
    </source>
</evidence>
<accession>A0ABR2VS16</accession>
<evidence type="ECO:0000259" key="3">
    <source>
        <dbReference type="Pfam" id="PF01764"/>
    </source>
</evidence>
<evidence type="ECO:0000256" key="2">
    <source>
        <dbReference type="SAM" id="SignalP"/>
    </source>
</evidence>
<comment type="caution">
    <text evidence="4">The sequence shown here is derived from an EMBL/GenBank/DDBJ whole genome shotgun (WGS) entry which is preliminary data.</text>
</comment>
<dbReference type="PANTHER" id="PTHR45856">
    <property type="entry name" value="ALPHA/BETA-HYDROLASES SUPERFAMILY PROTEIN"/>
    <property type="match status" value="1"/>
</dbReference>
<dbReference type="InterPro" id="IPR051218">
    <property type="entry name" value="Sec_MonoDiacylglyc_Lipase"/>
</dbReference>
<feature type="signal peptide" evidence="2">
    <location>
        <begin position="1"/>
        <end position="22"/>
    </location>
</feature>
<proteinExistence type="predicted"/>
<feature type="region of interest" description="Disordered" evidence="1">
    <location>
        <begin position="74"/>
        <end position="115"/>
    </location>
</feature>
<dbReference type="CDD" id="cd00519">
    <property type="entry name" value="Lipase_3"/>
    <property type="match status" value="1"/>
</dbReference>
<feature type="chain" id="PRO_5046853536" description="Fungal lipase-type domain-containing protein" evidence="2">
    <location>
        <begin position="23"/>
        <end position="492"/>
    </location>
</feature>
<dbReference type="Pfam" id="PF01764">
    <property type="entry name" value="Lipase_3"/>
    <property type="match status" value="1"/>
</dbReference>
<dbReference type="PANTHER" id="PTHR45856:SF24">
    <property type="entry name" value="FUNGAL LIPASE-LIKE DOMAIN-CONTAINING PROTEIN"/>
    <property type="match status" value="1"/>
</dbReference>
<dbReference type="InterPro" id="IPR029058">
    <property type="entry name" value="AB_hydrolase_fold"/>
</dbReference>
<dbReference type="InterPro" id="IPR002921">
    <property type="entry name" value="Fungal_lipase-type"/>
</dbReference>
<protein>
    <recommendedName>
        <fullName evidence="3">Fungal lipase-type domain-containing protein</fullName>
    </recommendedName>
</protein>
<feature type="domain" description="Fungal lipase-type" evidence="3">
    <location>
        <begin position="273"/>
        <end position="427"/>
    </location>
</feature>
<gene>
    <name evidence="4" type="ORF">K7432_012598</name>
</gene>
<keyword evidence="5" id="KW-1185">Reference proteome</keyword>